<keyword evidence="5" id="KW-1185">Reference proteome</keyword>
<dbReference type="KEGG" id="bths:CNY62_08620"/>
<dbReference type="Proteomes" id="UP000243591">
    <property type="component" value="Chromosome"/>
</dbReference>
<evidence type="ECO:0000256" key="2">
    <source>
        <dbReference type="PROSITE-ProRule" id="PRU00335"/>
    </source>
</evidence>
<dbReference type="Gene3D" id="1.10.357.10">
    <property type="entry name" value="Tetracycline Repressor, domain 2"/>
    <property type="match status" value="1"/>
</dbReference>
<evidence type="ECO:0000256" key="1">
    <source>
        <dbReference type="ARBA" id="ARBA00023125"/>
    </source>
</evidence>
<dbReference type="EMBL" id="CP023483">
    <property type="protein sequence ID" value="ATF26441.1"/>
    <property type="molecule type" value="Genomic_DNA"/>
</dbReference>
<proteinExistence type="predicted"/>
<dbReference type="OrthoDB" id="9809994at2"/>
<dbReference type="AlphaFoldDB" id="A0A1D2LXV7"/>
<feature type="domain" description="HTH tetR-type" evidence="3">
    <location>
        <begin position="8"/>
        <end position="69"/>
    </location>
</feature>
<dbReference type="PROSITE" id="PS50977">
    <property type="entry name" value="HTH_TETR_2"/>
    <property type="match status" value="1"/>
</dbReference>
<dbReference type="SUPFAM" id="SSF46689">
    <property type="entry name" value="Homeodomain-like"/>
    <property type="match status" value="1"/>
</dbReference>
<dbReference type="PANTHER" id="PTHR43479:SF11">
    <property type="entry name" value="ACREF_ENVCD OPERON REPRESSOR-RELATED"/>
    <property type="match status" value="1"/>
</dbReference>
<evidence type="ECO:0000313" key="4">
    <source>
        <dbReference type="EMBL" id="ATF26441.1"/>
    </source>
</evidence>
<dbReference type="InterPro" id="IPR050624">
    <property type="entry name" value="HTH-type_Tx_Regulator"/>
</dbReference>
<dbReference type="STRING" id="2756.BFR44_08740"/>
<accession>A0A1D2LXV7</accession>
<dbReference type="PANTHER" id="PTHR43479">
    <property type="entry name" value="ACREF/ENVCD OPERON REPRESSOR-RELATED"/>
    <property type="match status" value="1"/>
</dbReference>
<reference evidence="4 5" key="1">
    <citation type="submission" date="2017-09" db="EMBL/GenBank/DDBJ databases">
        <title>Complete Genome Sequences of Two Strains of the Meat Spoilage Bacterium Brochothrix thermosphacta Isolated from Ground Chicken.</title>
        <authorList>
            <person name="Paoli G.C."/>
            <person name="Wijey C."/>
            <person name="Chen C.-Y."/>
            <person name="Nguyen L."/>
            <person name="Yan X."/>
            <person name="Irwin P.L."/>
        </authorList>
    </citation>
    <scope>NUCLEOTIDE SEQUENCE [LARGE SCALE GENOMIC DNA]</scope>
    <source>
        <strain evidence="4 5">BI</strain>
    </source>
</reference>
<dbReference type="GO" id="GO:0003677">
    <property type="term" value="F:DNA binding"/>
    <property type="evidence" value="ECO:0007669"/>
    <property type="project" value="UniProtKB-UniRule"/>
</dbReference>
<gene>
    <name evidence="4" type="ORF">CNY62_08620</name>
</gene>
<dbReference type="RefSeq" id="WP_069125785.1">
    <property type="nucleotide sequence ID" value="NZ_CP023483.1"/>
</dbReference>
<name>A0A1D2LXV7_BROTH</name>
<keyword evidence="1 2" id="KW-0238">DNA-binding</keyword>
<dbReference type="Pfam" id="PF00440">
    <property type="entry name" value="TetR_N"/>
    <property type="match status" value="1"/>
</dbReference>
<protein>
    <submittedName>
        <fullName evidence="4">TetR/AcrR family transcriptional regulator</fullName>
    </submittedName>
</protein>
<evidence type="ECO:0000259" key="3">
    <source>
        <dbReference type="PROSITE" id="PS50977"/>
    </source>
</evidence>
<feature type="DNA-binding region" description="H-T-H motif" evidence="2">
    <location>
        <begin position="32"/>
        <end position="51"/>
    </location>
</feature>
<dbReference type="InterPro" id="IPR009057">
    <property type="entry name" value="Homeodomain-like_sf"/>
</dbReference>
<organism evidence="4 5">
    <name type="scientific">Brochothrix thermosphacta</name>
    <name type="common">Microbacterium thermosphactum</name>
    <dbReference type="NCBI Taxonomy" id="2756"/>
    <lineage>
        <taxon>Bacteria</taxon>
        <taxon>Bacillati</taxon>
        <taxon>Bacillota</taxon>
        <taxon>Bacilli</taxon>
        <taxon>Bacillales</taxon>
        <taxon>Listeriaceae</taxon>
        <taxon>Brochothrix</taxon>
    </lineage>
</organism>
<evidence type="ECO:0000313" key="5">
    <source>
        <dbReference type="Proteomes" id="UP000243591"/>
    </source>
</evidence>
<sequence length="213" mass="23859">MSKKYNSDETIAHIIQVATALFIEKGYEKTTIQDIVANLDGLSRGAIYHHFDSKDAIIAAVNQRLFPETQVFEVIKSHEDMTGLEKLKHFFVSLTFNEELAKFYAQSQSLINNPQFLVRQLLNNSEVVAPQIRFFIDEGNADGSLKVENPKAVSEITMLVLSTWFLTAIYPATIAEFNSKILVAKQILDNLGVPIIDDSILTKIADILNGNNK</sequence>
<dbReference type="InterPro" id="IPR001647">
    <property type="entry name" value="HTH_TetR"/>
</dbReference>